<accession>A0A395JPL3</accession>
<evidence type="ECO:0000313" key="3">
    <source>
        <dbReference type="Proteomes" id="UP000253083"/>
    </source>
</evidence>
<dbReference type="AlphaFoldDB" id="A0A395JPL3"/>
<feature type="transmembrane region" description="Helical" evidence="1">
    <location>
        <begin position="55"/>
        <end position="77"/>
    </location>
</feature>
<gene>
    <name evidence="2" type="ORF">DFR28_101669</name>
</gene>
<protein>
    <submittedName>
        <fullName evidence="2">Uncharacterized protein</fullName>
    </submittedName>
</protein>
<dbReference type="Proteomes" id="UP000253083">
    <property type="component" value="Unassembled WGS sequence"/>
</dbReference>
<reference evidence="2 3" key="1">
    <citation type="submission" date="2018-06" db="EMBL/GenBank/DDBJ databases">
        <title>Genomic Encyclopedia of Type Strains, Phase IV (KMG-IV): sequencing the most valuable type-strain genomes for metagenomic binning, comparative biology and taxonomic classification.</title>
        <authorList>
            <person name="Goeker M."/>
        </authorList>
    </citation>
    <scope>NUCLEOTIDE SEQUENCE [LARGE SCALE GENOMIC DNA]</scope>
    <source>
        <strain evidence="2 3">DSM 24032</strain>
    </source>
</reference>
<dbReference type="EMBL" id="QNRT01000001">
    <property type="protein sequence ID" value="RBP53283.1"/>
    <property type="molecule type" value="Genomic_DNA"/>
</dbReference>
<evidence type="ECO:0000256" key="1">
    <source>
        <dbReference type="SAM" id="Phobius"/>
    </source>
</evidence>
<sequence>MSIETNTSVVWHRIPREPVPDTSALQASILAATQNQSQQSEPQEVRRIWRFPNLIAQRFAAGFAGLAVLSVAFTVMLPSATLLPSAPVASSNGQISLHELEMQELALLEDELLFAQL</sequence>
<comment type="caution">
    <text evidence="2">The sequence shown here is derived from an EMBL/GenBank/DDBJ whole genome shotgun (WGS) entry which is preliminary data.</text>
</comment>
<keyword evidence="1" id="KW-1133">Transmembrane helix</keyword>
<dbReference type="InParanoid" id="A0A395JPL3"/>
<organism evidence="2 3">
    <name type="scientific">Arenicella xantha</name>
    <dbReference type="NCBI Taxonomy" id="644221"/>
    <lineage>
        <taxon>Bacteria</taxon>
        <taxon>Pseudomonadati</taxon>
        <taxon>Pseudomonadota</taxon>
        <taxon>Gammaproteobacteria</taxon>
        <taxon>Arenicellales</taxon>
        <taxon>Arenicellaceae</taxon>
        <taxon>Arenicella</taxon>
    </lineage>
</organism>
<keyword evidence="1" id="KW-0812">Transmembrane</keyword>
<keyword evidence="1" id="KW-0472">Membrane</keyword>
<dbReference type="RefSeq" id="WP_113952868.1">
    <property type="nucleotide sequence ID" value="NZ_QNRT01000001.1"/>
</dbReference>
<keyword evidence="3" id="KW-1185">Reference proteome</keyword>
<proteinExistence type="predicted"/>
<evidence type="ECO:0000313" key="2">
    <source>
        <dbReference type="EMBL" id="RBP53283.1"/>
    </source>
</evidence>
<name>A0A395JPL3_9GAMM</name>